<dbReference type="Proteomes" id="UP000823914">
    <property type="component" value="Unassembled WGS sequence"/>
</dbReference>
<evidence type="ECO:0000313" key="2">
    <source>
        <dbReference type="EMBL" id="MBU3849198.1"/>
    </source>
</evidence>
<dbReference type="GO" id="GO:0046076">
    <property type="term" value="P:dTTP catabolic process"/>
    <property type="evidence" value="ECO:0007669"/>
    <property type="project" value="TreeGrafter"/>
</dbReference>
<dbReference type="PANTHER" id="PTHR30522">
    <property type="entry name" value="NUCLEOSIDE TRIPHOSPHATE PYROPHOSPHOHYDROLASE"/>
    <property type="match status" value="1"/>
</dbReference>
<evidence type="ECO:0000313" key="3">
    <source>
        <dbReference type="Proteomes" id="UP000823914"/>
    </source>
</evidence>
<dbReference type="InterPro" id="IPR011551">
    <property type="entry name" value="NTP_PyrPHydrolase_MazG"/>
</dbReference>
<dbReference type="GO" id="GO:0046052">
    <property type="term" value="P:UTP catabolic process"/>
    <property type="evidence" value="ECO:0007669"/>
    <property type="project" value="TreeGrafter"/>
</dbReference>
<dbReference type="GO" id="GO:0046081">
    <property type="term" value="P:dUTP catabolic process"/>
    <property type="evidence" value="ECO:0007669"/>
    <property type="project" value="TreeGrafter"/>
</dbReference>
<dbReference type="GO" id="GO:0006203">
    <property type="term" value="P:dGTP catabolic process"/>
    <property type="evidence" value="ECO:0007669"/>
    <property type="project" value="TreeGrafter"/>
</dbReference>
<gene>
    <name evidence="2" type="ORF">IAA16_01370</name>
</gene>
<dbReference type="SUPFAM" id="SSF101386">
    <property type="entry name" value="all-alpha NTP pyrophosphatases"/>
    <property type="match status" value="1"/>
</dbReference>
<dbReference type="PANTHER" id="PTHR30522:SF0">
    <property type="entry name" value="NUCLEOSIDE TRIPHOSPHATE PYROPHOSPHOHYDROLASE"/>
    <property type="match status" value="1"/>
</dbReference>
<dbReference type="GO" id="GO:0047429">
    <property type="term" value="F:nucleoside triphosphate diphosphatase activity"/>
    <property type="evidence" value="ECO:0007669"/>
    <property type="project" value="InterPro"/>
</dbReference>
<protein>
    <submittedName>
        <fullName evidence="2">Nucleoside triphosphate pyrophosphohydrolase</fullName>
    </submittedName>
</protein>
<evidence type="ECO:0000259" key="1">
    <source>
        <dbReference type="Pfam" id="PF03819"/>
    </source>
</evidence>
<dbReference type="GO" id="GO:0046061">
    <property type="term" value="P:dATP catabolic process"/>
    <property type="evidence" value="ECO:0007669"/>
    <property type="project" value="TreeGrafter"/>
</dbReference>
<reference evidence="2" key="2">
    <citation type="submission" date="2021-04" db="EMBL/GenBank/DDBJ databases">
        <authorList>
            <person name="Gilroy R."/>
        </authorList>
    </citation>
    <scope>NUCLEOTIDE SEQUENCE</scope>
    <source>
        <strain evidence="2">Gambia15-2214</strain>
    </source>
</reference>
<sequence length="121" mass="14087">PKIEEELREASEAYTEKVKLQAALKDGEEKEVFVKDSPEALNSAHRHLEEEIGDLLFSVVNLSRAYKVDPVLALAKTNEKFYRRFTFVERSMEEAGIPMDKEHLSNMDKLWEKAKTFEKNR</sequence>
<feature type="non-terminal residue" evidence="2">
    <location>
        <position position="1"/>
    </location>
</feature>
<dbReference type="GO" id="GO:0046047">
    <property type="term" value="P:TTP catabolic process"/>
    <property type="evidence" value="ECO:0007669"/>
    <property type="project" value="TreeGrafter"/>
</dbReference>
<feature type="domain" description="NTP pyrophosphohydrolase MazG-like" evidence="1">
    <location>
        <begin position="5"/>
        <end position="84"/>
    </location>
</feature>
<comment type="caution">
    <text evidence="2">The sequence shown here is derived from an EMBL/GenBank/DDBJ whole genome shotgun (WGS) entry which is preliminary data.</text>
</comment>
<dbReference type="InterPro" id="IPR004518">
    <property type="entry name" value="MazG-like_dom"/>
</dbReference>
<name>A0A9E2NZW5_9SPIR</name>
<dbReference type="EMBL" id="JAHLFV010000030">
    <property type="protein sequence ID" value="MBU3849198.1"/>
    <property type="molecule type" value="Genomic_DNA"/>
</dbReference>
<proteinExistence type="predicted"/>
<dbReference type="Pfam" id="PF03819">
    <property type="entry name" value="MazG"/>
    <property type="match status" value="1"/>
</dbReference>
<dbReference type="Gene3D" id="1.10.287.1080">
    <property type="entry name" value="MazG-like"/>
    <property type="match status" value="1"/>
</dbReference>
<organism evidence="2 3">
    <name type="scientific">Candidatus Treponema excrementipullorum</name>
    <dbReference type="NCBI Taxonomy" id="2838768"/>
    <lineage>
        <taxon>Bacteria</taxon>
        <taxon>Pseudomonadati</taxon>
        <taxon>Spirochaetota</taxon>
        <taxon>Spirochaetia</taxon>
        <taxon>Spirochaetales</taxon>
        <taxon>Treponemataceae</taxon>
        <taxon>Treponema</taxon>
    </lineage>
</organism>
<dbReference type="InterPro" id="IPR048011">
    <property type="entry name" value="NTP-PPase_MazG-like_C"/>
</dbReference>
<reference evidence="2" key="1">
    <citation type="journal article" date="2021" name="PeerJ">
        <title>Extensive microbial diversity within the chicken gut microbiome revealed by metagenomics and culture.</title>
        <authorList>
            <person name="Gilroy R."/>
            <person name="Ravi A."/>
            <person name="Getino M."/>
            <person name="Pursley I."/>
            <person name="Horton D.L."/>
            <person name="Alikhan N.F."/>
            <person name="Baker D."/>
            <person name="Gharbi K."/>
            <person name="Hall N."/>
            <person name="Watson M."/>
            <person name="Adriaenssens E.M."/>
            <person name="Foster-Nyarko E."/>
            <person name="Jarju S."/>
            <person name="Secka A."/>
            <person name="Antonio M."/>
            <person name="Oren A."/>
            <person name="Chaudhuri R.R."/>
            <person name="La Ragione R."/>
            <person name="Hildebrand F."/>
            <person name="Pallen M.J."/>
        </authorList>
    </citation>
    <scope>NUCLEOTIDE SEQUENCE</scope>
    <source>
        <strain evidence="2">Gambia15-2214</strain>
    </source>
</reference>
<dbReference type="CDD" id="cd11529">
    <property type="entry name" value="NTP-PPase_MazG_Cterm"/>
    <property type="match status" value="1"/>
</dbReference>
<accession>A0A9E2NZW5</accession>
<dbReference type="AlphaFoldDB" id="A0A9E2NZW5"/>